<dbReference type="Pfam" id="PF12728">
    <property type="entry name" value="HTH_17"/>
    <property type="match status" value="1"/>
</dbReference>
<dbReference type="EMBL" id="JABEQG010000026">
    <property type="protein sequence ID" value="MBB2157242.1"/>
    <property type="molecule type" value="Genomic_DNA"/>
</dbReference>
<dbReference type="GO" id="GO:0003677">
    <property type="term" value="F:DNA binding"/>
    <property type="evidence" value="ECO:0007669"/>
    <property type="project" value="InterPro"/>
</dbReference>
<evidence type="ECO:0000256" key="1">
    <source>
        <dbReference type="SAM" id="MobiDB-lite"/>
    </source>
</evidence>
<feature type="domain" description="Helix-turn-helix" evidence="2">
    <location>
        <begin position="8"/>
        <end position="53"/>
    </location>
</feature>
<organism evidence="3 4">
    <name type="scientific">Gluconacetobacter diazotrophicus</name>
    <name type="common">Acetobacter diazotrophicus</name>
    <dbReference type="NCBI Taxonomy" id="33996"/>
    <lineage>
        <taxon>Bacteria</taxon>
        <taxon>Pseudomonadati</taxon>
        <taxon>Pseudomonadota</taxon>
        <taxon>Alphaproteobacteria</taxon>
        <taxon>Acetobacterales</taxon>
        <taxon>Acetobacteraceae</taxon>
        <taxon>Gluconacetobacter</taxon>
    </lineage>
</organism>
<gene>
    <name evidence="3" type="ORF">HLH33_13125</name>
</gene>
<protein>
    <submittedName>
        <fullName evidence="3">Helix-turn-helix domain-containing protein</fullName>
    </submittedName>
</protein>
<dbReference type="NCBIfam" id="TIGR01764">
    <property type="entry name" value="excise"/>
    <property type="match status" value="1"/>
</dbReference>
<evidence type="ECO:0000259" key="2">
    <source>
        <dbReference type="Pfam" id="PF12728"/>
    </source>
</evidence>
<reference evidence="3 4" key="1">
    <citation type="submission" date="2020-04" db="EMBL/GenBank/DDBJ databases">
        <title>Description of novel Gluconacetobacter.</title>
        <authorList>
            <person name="Sombolestani A."/>
        </authorList>
    </citation>
    <scope>NUCLEOTIDE SEQUENCE [LARGE SCALE GENOMIC DNA]</scope>
    <source>
        <strain evidence="3 4">LMG 7603</strain>
    </source>
</reference>
<dbReference type="InterPro" id="IPR009061">
    <property type="entry name" value="DNA-bd_dom_put_sf"/>
</dbReference>
<dbReference type="InterPro" id="IPR041657">
    <property type="entry name" value="HTH_17"/>
</dbReference>
<evidence type="ECO:0000313" key="3">
    <source>
        <dbReference type="EMBL" id="MBB2157242.1"/>
    </source>
</evidence>
<name>A0A7W4NGC1_GLUDI</name>
<evidence type="ECO:0000313" key="4">
    <source>
        <dbReference type="Proteomes" id="UP000550787"/>
    </source>
</evidence>
<dbReference type="InterPro" id="IPR010093">
    <property type="entry name" value="SinI_DNA-bd"/>
</dbReference>
<accession>A0A7W4NGC1</accession>
<dbReference type="Proteomes" id="UP000550787">
    <property type="component" value="Unassembled WGS sequence"/>
</dbReference>
<dbReference type="SUPFAM" id="SSF46955">
    <property type="entry name" value="Putative DNA-binding domain"/>
    <property type="match status" value="1"/>
</dbReference>
<sequence>MNSLPPKLFRVADVANRWSCSNQTIHNLIRRGDLPAIRIGALYRLRPDDVLAYENRACPDPNQPPQNTASPTVMVFSTSSGGTERSRSAFHLGQKIGMKQRAP</sequence>
<proteinExistence type="predicted"/>
<dbReference type="AlphaFoldDB" id="A0A7W4NGC1"/>
<comment type="caution">
    <text evidence="3">The sequence shown here is derived from an EMBL/GenBank/DDBJ whole genome shotgun (WGS) entry which is preliminary data.</text>
</comment>
<feature type="region of interest" description="Disordered" evidence="1">
    <location>
        <begin position="57"/>
        <end position="103"/>
    </location>
</feature>